<protein>
    <submittedName>
        <fullName evidence="1">Uncharacterized protein</fullName>
    </submittedName>
</protein>
<proteinExistence type="predicted"/>
<name>A0ABW1PHB2_9PSEU</name>
<accession>A0ABW1PHB2</accession>
<dbReference type="EMBL" id="JBHSQO010000062">
    <property type="protein sequence ID" value="MFC6094376.1"/>
    <property type="molecule type" value="Genomic_DNA"/>
</dbReference>
<dbReference type="Proteomes" id="UP001596220">
    <property type="component" value="Unassembled WGS sequence"/>
</dbReference>
<dbReference type="RefSeq" id="WP_380642569.1">
    <property type="nucleotide sequence ID" value="NZ_JBHSQO010000062.1"/>
</dbReference>
<evidence type="ECO:0000313" key="1">
    <source>
        <dbReference type="EMBL" id="MFC6094376.1"/>
    </source>
</evidence>
<evidence type="ECO:0000313" key="2">
    <source>
        <dbReference type="Proteomes" id="UP001596220"/>
    </source>
</evidence>
<keyword evidence="2" id="KW-1185">Reference proteome</keyword>
<reference evidence="2" key="1">
    <citation type="journal article" date="2019" name="Int. J. Syst. Evol. Microbiol.">
        <title>The Global Catalogue of Microorganisms (GCM) 10K type strain sequencing project: providing services to taxonomists for standard genome sequencing and annotation.</title>
        <authorList>
            <consortium name="The Broad Institute Genomics Platform"/>
            <consortium name="The Broad Institute Genome Sequencing Center for Infectious Disease"/>
            <person name="Wu L."/>
            <person name="Ma J."/>
        </authorList>
    </citation>
    <scope>NUCLEOTIDE SEQUENCE [LARGE SCALE GENOMIC DNA]</scope>
    <source>
        <strain evidence="2">CGMCC 4.7246</strain>
    </source>
</reference>
<organism evidence="1 2">
    <name type="scientific">Saccharothrix lopnurensis</name>
    <dbReference type="NCBI Taxonomy" id="1670621"/>
    <lineage>
        <taxon>Bacteria</taxon>
        <taxon>Bacillati</taxon>
        <taxon>Actinomycetota</taxon>
        <taxon>Actinomycetes</taxon>
        <taxon>Pseudonocardiales</taxon>
        <taxon>Pseudonocardiaceae</taxon>
        <taxon>Saccharothrix</taxon>
    </lineage>
</organism>
<sequence>MSAWTVENGHIDVLVNAMVQLGIVPKDLGVDGFRTLGQKLWDENHASVNHLYDEDTSTPRYRLHTTEADLDPILTLRAADCYTYQSCEHPGWKNSEAHALTRRLREAILDSRPEFAEVVRTSIGPLHRYTTLSAYQRAPWGFDSLDQAVPTKSR</sequence>
<gene>
    <name evidence="1" type="ORF">ACFP3R_34350</name>
</gene>
<comment type="caution">
    <text evidence="1">The sequence shown here is derived from an EMBL/GenBank/DDBJ whole genome shotgun (WGS) entry which is preliminary data.</text>
</comment>